<feature type="signal peptide" evidence="2">
    <location>
        <begin position="1"/>
        <end position="26"/>
    </location>
</feature>
<reference evidence="3 4" key="1">
    <citation type="submission" date="2016-08" db="EMBL/GenBank/DDBJ databases">
        <title>A new outlook on sporulation: Clostridium algidixylanolyticum.</title>
        <authorList>
            <person name="Poppleton D.I."/>
            <person name="Gribaldo S."/>
        </authorList>
    </citation>
    <scope>NUCLEOTIDE SEQUENCE [LARGE SCALE GENOMIC DNA]</scope>
    <source>
        <strain evidence="3 4">SPL73</strain>
    </source>
</reference>
<gene>
    <name evidence="3" type="ORF">BET01_05755</name>
</gene>
<evidence type="ECO:0000256" key="2">
    <source>
        <dbReference type="SAM" id="SignalP"/>
    </source>
</evidence>
<organism evidence="3 4">
    <name type="scientific">Lacrimispora algidixylanolytica</name>
    <dbReference type="NCBI Taxonomy" id="94868"/>
    <lineage>
        <taxon>Bacteria</taxon>
        <taxon>Bacillati</taxon>
        <taxon>Bacillota</taxon>
        <taxon>Clostridia</taxon>
        <taxon>Lachnospirales</taxon>
        <taxon>Lachnospiraceae</taxon>
        <taxon>Lacrimispora</taxon>
    </lineage>
</organism>
<keyword evidence="4" id="KW-1185">Reference proteome</keyword>
<protein>
    <recommendedName>
        <fullName evidence="5">Lipoprotein</fullName>
    </recommendedName>
</protein>
<feature type="compositionally biased region" description="Basic and acidic residues" evidence="1">
    <location>
        <begin position="38"/>
        <end position="48"/>
    </location>
</feature>
<name>A0A419T061_9FIRM</name>
<dbReference type="OrthoDB" id="2079806at2"/>
<dbReference type="EMBL" id="MCIA01000030">
    <property type="protein sequence ID" value="RKD30819.1"/>
    <property type="molecule type" value="Genomic_DNA"/>
</dbReference>
<accession>A0A419T061</accession>
<dbReference type="AlphaFoldDB" id="A0A419T061"/>
<evidence type="ECO:0000313" key="3">
    <source>
        <dbReference type="EMBL" id="RKD30819.1"/>
    </source>
</evidence>
<evidence type="ECO:0000256" key="1">
    <source>
        <dbReference type="SAM" id="MobiDB-lite"/>
    </source>
</evidence>
<sequence length="249" mass="28203">MKKKIMLFAASLFTICAITACQVSGAKGNGEQSSYYNAEDKQKSDGSKDNANFDNSAIDNSWQSSYKDIINYSKEYLIDPYGLRDESISDRWIYLKTHDFNNDGIPELIFGDNVSINIFSYKDNKIEKIIDLYEPEGWYSINRIYYRRNSLILVSDGSSGSAYVCLTYKDGKYVTGFFNDYNPTVAAIDEQDTTFEAFSKVFNISDLSEQSKVPLIMMVGSHDDISIRIKEGEPSIPLNKIDLSKLSLK</sequence>
<keyword evidence="2" id="KW-0732">Signal</keyword>
<feature type="region of interest" description="Disordered" evidence="1">
    <location>
        <begin position="26"/>
        <end position="50"/>
    </location>
</feature>
<feature type="chain" id="PRO_5019265313" description="Lipoprotein" evidence="2">
    <location>
        <begin position="27"/>
        <end position="249"/>
    </location>
</feature>
<dbReference type="Proteomes" id="UP000284277">
    <property type="component" value="Unassembled WGS sequence"/>
</dbReference>
<dbReference type="PROSITE" id="PS51257">
    <property type="entry name" value="PROKAR_LIPOPROTEIN"/>
    <property type="match status" value="1"/>
</dbReference>
<dbReference type="RefSeq" id="WP_120197609.1">
    <property type="nucleotide sequence ID" value="NZ_MCIA01000030.1"/>
</dbReference>
<evidence type="ECO:0008006" key="5">
    <source>
        <dbReference type="Google" id="ProtNLM"/>
    </source>
</evidence>
<comment type="caution">
    <text evidence="3">The sequence shown here is derived from an EMBL/GenBank/DDBJ whole genome shotgun (WGS) entry which is preliminary data.</text>
</comment>
<proteinExistence type="predicted"/>
<evidence type="ECO:0000313" key="4">
    <source>
        <dbReference type="Proteomes" id="UP000284277"/>
    </source>
</evidence>